<evidence type="ECO:0000313" key="1">
    <source>
        <dbReference type="EMBL" id="CAB4131548.1"/>
    </source>
</evidence>
<organism evidence="1">
    <name type="scientific">uncultured Caudovirales phage</name>
    <dbReference type="NCBI Taxonomy" id="2100421"/>
    <lineage>
        <taxon>Viruses</taxon>
        <taxon>Duplodnaviria</taxon>
        <taxon>Heunggongvirae</taxon>
        <taxon>Uroviricota</taxon>
        <taxon>Caudoviricetes</taxon>
        <taxon>Peduoviridae</taxon>
        <taxon>Maltschvirus</taxon>
        <taxon>Maltschvirus maltsch</taxon>
    </lineage>
</organism>
<accession>A0A6J5LAD6</accession>
<name>A0A6J5LAD6_9CAUD</name>
<gene>
    <name evidence="1" type="ORF">UFOVP132_141</name>
</gene>
<sequence length="76" mass="9213">MSKQTYKSMRKYEYEDAPISRVRTYKSKDRRVERALRVRSIEELTEIEDEGLDPNDVVDDIWLDETWGDSIDWKKK</sequence>
<protein>
    <submittedName>
        <fullName evidence="1">Uncharacterized protein</fullName>
    </submittedName>
</protein>
<dbReference type="EMBL" id="LR796247">
    <property type="protein sequence ID" value="CAB4131548.1"/>
    <property type="molecule type" value="Genomic_DNA"/>
</dbReference>
<reference evidence="1" key="1">
    <citation type="submission" date="2020-04" db="EMBL/GenBank/DDBJ databases">
        <authorList>
            <person name="Chiriac C."/>
            <person name="Salcher M."/>
            <person name="Ghai R."/>
            <person name="Kavagutti S V."/>
        </authorList>
    </citation>
    <scope>NUCLEOTIDE SEQUENCE</scope>
</reference>
<proteinExistence type="predicted"/>